<keyword evidence="11 22" id="KW-0547">Nucleotide-binding</keyword>
<comment type="caution">
    <text evidence="25">The sequence shown here is derived from an EMBL/GenBank/DDBJ whole genome shotgun (WGS) entry which is preliminary data.</text>
</comment>
<evidence type="ECO:0000256" key="6">
    <source>
        <dbReference type="ARBA" id="ARBA00022516"/>
    </source>
</evidence>
<feature type="active site" description="Proton acceptor" evidence="20">
    <location>
        <position position="71"/>
    </location>
</feature>
<gene>
    <name evidence="25" type="ORF">Dace_3235</name>
</gene>
<comment type="caution">
    <text evidence="24">Lacks conserved residue(s) required for the propagation of feature annotation.</text>
</comment>
<comment type="catalytic activity">
    <reaction evidence="24">
        <text>a 1,2-diacyl-sn-glycerol + ATP = a 1,2-diacyl-sn-glycero-3-phosphate + ADP + H(+)</text>
        <dbReference type="Rhea" id="RHEA:10272"/>
        <dbReference type="ChEBI" id="CHEBI:15378"/>
        <dbReference type="ChEBI" id="CHEBI:17815"/>
        <dbReference type="ChEBI" id="CHEBI:30616"/>
        <dbReference type="ChEBI" id="CHEBI:58608"/>
        <dbReference type="ChEBI" id="CHEBI:456216"/>
        <dbReference type="EC" id="2.7.1.107"/>
    </reaction>
</comment>
<keyword evidence="9 24" id="KW-0812">Transmembrane</keyword>
<evidence type="ECO:0000256" key="8">
    <source>
        <dbReference type="ARBA" id="ARBA00022679"/>
    </source>
</evidence>
<keyword evidence="19 24" id="KW-1208">Phospholipid metabolism</keyword>
<feature type="binding site" evidence="21">
    <location>
        <position position="11"/>
    </location>
    <ligand>
        <name>substrate</name>
    </ligand>
</feature>
<evidence type="ECO:0000256" key="9">
    <source>
        <dbReference type="ARBA" id="ARBA00022692"/>
    </source>
</evidence>
<evidence type="ECO:0000256" key="15">
    <source>
        <dbReference type="ARBA" id="ARBA00022989"/>
    </source>
</evidence>
<keyword evidence="15 24" id="KW-1133">Transmembrane helix</keyword>
<keyword evidence="8 24" id="KW-0808">Transferase</keyword>
<dbReference type="AlphaFoldDB" id="Q1K3T4"/>
<evidence type="ECO:0000256" key="24">
    <source>
        <dbReference type="RuleBase" id="RU363065"/>
    </source>
</evidence>
<evidence type="ECO:0000256" key="16">
    <source>
        <dbReference type="ARBA" id="ARBA00023098"/>
    </source>
</evidence>
<evidence type="ECO:0000256" key="14">
    <source>
        <dbReference type="ARBA" id="ARBA00022842"/>
    </source>
</evidence>
<evidence type="ECO:0000256" key="13">
    <source>
        <dbReference type="ARBA" id="ARBA00022840"/>
    </source>
</evidence>
<feature type="binding site" evidence="23">
    <location>
        <position position="78"/>
    </location>
    <ligand>
        <name>a divalent metal cation</name>
        <dbReference type="ChEBI" id="CHEBI:60240"/>
    </ligand>
</feature>
<dbReference type="OrthoDB" id="5460798at2"/>
<evidence type="ECO:0000256" key="20">
    <source>
        <dbReference type="PIRSR" id="PIRSR600829-1"/>
    </source>
</evidence>
<evidence type="ECO:0000256" key="19">
    <source>
        <dbReference type="ARBA" id="ARBA00023264"/>
    </source>
</evidence>
<feature type="binding site" evidence="21">
    <location>
        <position position="71"/>
    </location>
    <ligand>
        <name>substrate</name>
    </ligand>
</feature>
<evidence type="ECO:0000256" key="1">
    <source>
        <dbReference type="ARBA" id="ARBA00004429"/>
    </source>
</evidence>
<dbReference type="Proteomes" id="UP000005695">
    <property type="component" value="Unassembled WGS sequence"/>
</dbReference>
<reference evidence="25" key="2">
    <citation type="submission" date="2006-05" db="EMBL/GenBank/DDBJ databases">
        <title>Sequencing of the draft genome and assembly of Desulfuromonas acetoxidans DSM 684.</title>
        <authorList>
            <consortium name="US DOE Joint Genome Institute (JGI-PGF)"/>
            <person name="Copeland A."/>
            <person name="Lucas S."/>
            <person name="Lapidus A."/>
            <person name="Barry K."/>
            <person name="Detter J.C."/>
            <person name="Glavina del Rio T."/>
            <person name="Hammon N."/>
            <person name="Israni S."/>
            <person name="Dalin E."/>
            <person name="Tice H."/>
            <person name="Bruce D."/>
            <person name="Pitluck S."/>
            <person name="Richardson P."/>
        </authorList>
    </citation>
    <scope>NUCLEOTIDE SEQUENCE [LARGE SCALE GENOMIC DNA]</scope>
    <source>
        <strain evidence="25">DSM 684</strain>
    </source>
</reference>
<feature type="binding site" evidence="21">
    <location>
        <position position="100"/>
    </location>
    <ligand>
        <name>substrate</name>
    </ligand>
</feature>
<dbReference type="GO" id="GO:0005524">
    <property type="term" value="F:ATP binding"/>
    <property type="evidence" value="ECO:0007669"/>
    <property type="project" value="UniProtKB-KW"/>
</dbReference>
<feature type="binding site" evidence="22">
    <location>
        <begin position="87"/>
        <end position="89"/>
    </location>
    <ligand>
        <name>ATP</name>
        <dbReference type="ChEBI" id="CHEBI:30616"/>
    </ligand>
</feature>
<evidence type="ECO:0000256" key="23">
    <source>
        <dbReference type="PIRSR" id="PIRSR600829-4"/>
    </source>
</evidence>
<dbReference type="GO" id="GO:0006654">
    <property type="term" value="P:phosphatidic acid biosynthetic process"/>
    <property type="evidence" value="ECO:0007669"/>
    <property type="project" value="InterPro"/>
</dbReference>
<keyword evidence="14 23" id="KW-0460">Magnesium</keyword>
<dbReference type="InterPro" id="IPR036945">
    <property type="entry name" value="DAGK_sf"/>
</dbReference>
<sequence>MAKPGKTGLTRIFNATGYSLAGLKAAWHNEAAFRQEVILALIFTPLAFWISSSLTQTALLLTSLYLILLMELANSALEAVVDRISDEHHPLSGRAKDIGSAMVFVSLAGAAAVWLLVLLD</sequence>
<keyword evidence="7" id="KW-0997">Cell inner membrane</keyword>
<evidence type="ECO:0000313" key="26">
    <source>
        <dbReference type="Proteomes" id="UP000005695"/>
    </source>
</evidence>
<feature type="binding site" evidence="22">
    <location>
        <position position="18"/>
    </location>
    <ligand>
        <name>ATP</name>
        <dbReference type="ChEBI" id="CHEBI:30616"/>
    </ligand>
</feature>
<dbReference type="EC" id="2.7.1.107" evidence="3 24"/>
<feature type="transmembrane region" description="Helical" evidence="24">
    <location>
        <begin position="33"/>
        <end position="51"/>
    </location>
</feature>
<evidence type="ECO:0000256" key="10">
    <source>
        <dbReference type="ARBA" id="ARBA00022723"/>
    </source>
</evidence>
<comment type="cofactor">
    <cofactor evidence="23">
        <name>Mg(2+)</name>
        <dbReference type="ChEBI" id="CHEBI:18420"/>
    </cofactor>
    <text evidence="23">Mn(2+), Zn(2+), Cd(2+) and Co(2+) support activity to lesser extents.</text>
</comment>
<feature type="transmembrane region" description="Helical" evidence="24">
    <location>
        <begin position="98"/>
        <end position="119"/>
    </location>
</feature>
<protein>
    <recommendedName>
        <fullName evidence="4 24">Diacylglycerol kinase</fullName>
        <ecNumber evidence="3 24">2.7.1.107</ecNumber>
    </recommendedName>
</protein>
<evidence type="ECO:0000256" key="12">
    <source>
        <dbReference type="ARBA" id="ARBA00022777"/>
    </source>
</evidence>
<name>Q1K3T4_DESA6</name>
<proteinExistence type="inferred from homology"/>
<evidence type="ECO:0000256" key="22">
    <source>
        <dbReference type="PIRSR" id="PIRSR600829-3"/>
    </source>
</evidence>
<feature type="binding site" evidence="22">
    <location>
        <position position="78"/>
    </location>
    <ligand>
        <name>ATP</name>
        <dbReference type="ChEBI" id="CHEBI:30616"/>
    </ligand>
</feature>
<dbReference type="RefSeq" id="WP_005997671.1">
    <property type="nucleotide sequence ID" value="NZ_AAEW02000001.1"/>
</dbReference>
<feature type="binding site" evidence="21">
    <location>
        <begin position="32"/>
        <end position="36"/>
    </location>
    <ligand>
        <name>substrate</name>
    </ligand>
</feature>
<dbReference type="GO" id="GO:0005886">
    <property type="term" value="C:plasma membrane"/>
    <property type="evidence" value="ECO:0007669"/>
    <property type="project" value="UniProtKB-SubCell"/>
</dbReference>
<dbReference type="Pfam" id="PF01219">
    <property type="entry name" value="DAGK_prokar"/>
    <property type="match status" value="1"/>
</dbReference>
<dbReference type="CDD" id="cd14264">
    <property type="entry name" value="DAGK_IM"/>
    <property type="match status" value="1"/>
</dbReference>
<keyword evidence="5" id="KW-1003">Cell membrane</keyword>
<evidence type="ECO:0000256" key="4">
    <source>
        <dbReference type="ARBA" id="ARBA00017575"/>
    </source>
</evidence>
<comment type="similarity">
    <text evidence="2 24">Belongs to the bacterial diacylglycerol kinase family.</text>
</comment>
<keyword evidence="6" id="KW-0444">Lipid biosynthesis</keyword>
<evidence type="ECO:0000256" key="5">
    <source>
        <dbReference type="ARBA" id="ARBA00022475"/>
    </source>
</evidence>
<dbReference type="InterPro" id="IPR033718">
    <property type="entry name" value="DAGK_prok"/>
</dbReference>
<feature type="binding site" evidence="22">
    <location>
        <begin position="96"/>
        <end position="97"/>
    </location>
    <ligand>
        <name>ATP</name>
        <dbReference type="ChEBI" id="CHEBI:30616"/>
    </ligand>
</feature>
<organism evidence="25 26">
    <name type="scientific">Desulfuromonas acetoxidans (strain DSM 684 / 11070)</name>
    <dbReference type="NCBI Taxonomy" id="281689"/>
    <lineage>
        <taxon>Bacteria</taxon>
        <taxon>Pseudomonadati</taxon>
        <taxon>Thermodesulfobacteriota</taxon>
        <taxon>Desulfuromonadia</taxon>
        <taxon>Desulfuromonadales</taxon>
        <taxon>Desulfuromonadaceae</taxon>
        <taxon>Desulfuromonas</taxon>
    </lineage>
</organism>
<dbReference type="PANTHER" id="PTHR34299">
    <property type="entry name" value="DIACYLGLYCEROL KINASE"/>
    <property type="match status" value="1"/>
</dbReference>
<keyword evidence="13 22" id="KW-0067">ATP-binding</keyword>
<evidence type="ECO:0000256" key="7">
    <source>
        <dbReference type="ARBA" id="ARBA00022519"/>
    </source>
</evidence>
<keyword evidence="17 24" id="KW-0472">Membrane</keyword>
<comment type="subcellular location">
    <subcellularLocation>
        <location evidence="1">Cell inner membrane</location>
        <topology evidence="1">Multi-pass membrane protein</topology>
    </subcellularLocation>
</comment>
<accession>Q1K3T4</accession>
<dbReference type="Gene3D" id="1.10.287.3610">
    <property type="match status" value="1"/>
</dbReference>
<evidence type="ECO:0000256" key="3">
    <source>
        <dbReference type="ARBA" id="ARBA00012133"/>
    </source>
</evidence>
<keyword evidence="16 24" id="KW-0443">Lipid metabolism</keyword>
<dbReference type="InterPro" id="IPR000829">
    <property type="entry name" value="DAGK"/>
</dbReference>
<evidence type="ECO:0000256" key="17">
    <source>
        <dbReference type="ARBA" id="ARBA00023136"/>
    </source>
</evidence>
<evidence type="ECO:0000313" key="25">
    <source>
        <dbReference type="EMBL" id="EAT17369.1"/>
    </source>
</evidence>
<keyword evidence="26" id="KW-1185">Reference proteome</keyword>
<reference evidence="25" key="1">
    <citation type="submission" date="2006-05" db="EMBL/GenBank/DDBJ databases">
        <title>Annotation of the draft genome assembly of Desulfuromonas acetoxidans DSM 684.</title>
        <authorList>
            <consortium name="US DOE Joint Genome Institute (JGI-ORNL)"/>
            <person name="Larimer F."/>
            <person name="Land M."/>
            <person name="Hauser L."/>
        </authorList>
    </citation>
    <scope>NUCLEOTIDE SEQUENCE [LARGE SCALE GENOMIC DNA]</scope>
    <source>
        <strain evidence="25">DSM 684</strain>
    </source>
</reference>
<comment type="function">
    <text evidence="24">Catalyzes the ATP-dependent phosphorylation of sn-l,2-diacylglycerol (DAG) to phosphatidic acid. Involved in the recycling of diacylglycerol produced as a by-product during membrane-derived oligosaccharide (MDO) biosynthesis.</text>
</comment>
<evidence type="ECO:0000256" key="18">
    <source>
        <dbReference type="ARBA" id="ARBA00023209"/>
    </source>
</evidence>
<dbReference type="EMBL" id="AAEW02000001">
    <property type="protein sequence ID" value="EAT17369.1"/>
    <property type="molecule type" value="Genomic_DNA"/>
</dbReference>
<dbReference type="GO" id="GO:0046872">
    <property type="term" value="F:metal ion binding"/>
    <property type="evidence" value="ECO:0007669"/>
    <property type="project" value="UniProtKB-KW"/>
</dbReference>
<evidence type="ECO:0000256" key="2">
    <source>
        <dbReference type="ARBA" id="ARBA00005967"/>
    </source>
</evidence>
<keyword evidence="18" id="KW-0594">Phospholipid biosynthesis</keyword>
<dbReference type="GO" id="GO:0004143">
    <property type="term" value="F:ATP-dependent diacylglycerol kinase activity"/>
    <property type="evidence" value="ECO:0007669"/>
    <property type="project" value="UniProtKB-EC"/>
</dbReference>
<feature type="binding site" evidence="22">
    <location>
        <position position="30"/>
    </location>
    <ligand>
        <name>ATP</name>
        <dbReference type="ChEBI" id="CHEBI:30616"/>
    </ligand>
</feature>
<evidence type="ECO:0000256" key="11">
    <source>
        <dbReference type="ARBA" id="ARBA00022741"/>
    </source>
</evidence>
<feature type="binding site" evidence="22">
    <location>
        <position position="11"/>
    </location>
    <ligand>
        <name>ATP</name>
        <dbReference type="ChEBI" id="CHEBI:30616"/>
    </ligand>
</feature>
<feature type="binding site" evidence="23">
    <location>
        <position position="30"/>
    </location>
    <ligand>
        <name>a divalent metal cation</name>
        <dbReference type="ChEBI" id="CHEBI:60240"/>
    </ligand>
</feature>
<keyword evidence="12 24" id="KW-0418">Kinase</keyword>
<evidence type="ECO:0000256" key="21">
    <source>
        <dbReference type="PIRSR" id="PIRSR600829-2"/>
    </source>
</evidence>
<dbReference type="PANTHER" id="PTHR34299:SF1">
    <property type="entry name" value="DIACYLGLYCEROL KINASE"/>
    <property type="match status" value="1"/>
</dbReference>
<keyword evidence="10 23" id="KW-0479">Metal-binding</keyword>